<dbReference type="Pfam" id="PF17244">
    <property type="entry name" value="CDC24_OB3"/>
    <property type="match status" value="1"/>
</dbReference>
<accession>A0AAV0U325</accession>
<evidence type="ECO:0000259" key="3">
    <source>
        <dbReference type="Pfam" id="PF17246"/>
    </source>
</evidence>
<dbReference type="EMBL" id="CANTFL010000988">
    <property type="protein sequence ID" value="CAI5729407.1"/>
    <property type="molecule type" value="Genomic_DNA"/>
</dbReference>
<evidence type="ECO:0000259" key="2">
    <source>
        <dbReference type="Pfam" id="PF17245"/>
    </source>
</evidence>
<feature type="domain" description="Cell division control protein 24 OB" evidence="1">
    <location>
        <begin position="626"/>
        <end position="730"/>
    </location>
</feature>
<comment type="caution">
    <text evidence="4">The sequence shown here is derived from an EMBL/GenBank/DDBJ whole genome shotgun (WGS) entry which is preliminary data.</text>
</comment>
<proteinExistence type="predicted"/>
<dbReference type="InterPro" id="IPR035200">
    <property type="entry name" value="Cdc24_OB2"/>
</dbReference>
<feature type="domain" description="Cell division control protein 24 OB" evidence="3">
    <location>
        <begin position="58"/>
        <end position="102"/>
    </location>
</feature>
<reference evidence="4" key="1">
    <citation type="submission" date="2022-12" db="EMBL/GenBank/DDBJ databases">
        <authorList>
            <person name="Webb A."/>
        </authorList>
    </citation>
    <scope>NUCLEOTIDE SEQUENCE</scope>
    <source>
        <strain evidence="4">Hp1</strain>
    </source>
</reference>
<keyword evidence="5" id="KW-1185">Reference proteome</keyword>
<name>A0AAV0U325_HYABA</name>
<protein>
    <recommendedName>
        <fullName evidence="6">SP-RING-type domain-containing protein</fullName>
    </recommendedName>
</protein>
<dbReference type="PANTHER" id="PTHR36033">
    <property type="entry name" value="NUCLEIC ACID-BINDING PROTEINS SUPERFAMILY"/>
    <property type="match status" value="1"/>
</dbReference>
<dbReference type="InterPro" id="IPR035203">
    <property type="entry name" value="Cdc24_OB3"/>
</dbReference>
<dbReference type="Pfam" id="PF17246">
    <property type="entry name" value="CDC24_OB1"/>
    <property type="match status" value="1"/>
</dbReference>
<gene>
    <name evidence="4" type="ORF">HBR001_LOCUS4554</name>
</gene>
<organism evidence="4 5">
    <name type="scientific">Hyaloperonospora brassicae</name>
    <name type="common">Brassica downy mildew</name>
    <name type="synonym">Peronospora brassicae</name>
    <dbReference type="NCBI Taxonomy" id="162125"/>
    <lineage>
        <taxon>Eukaryota</taxon>
        <taxon>Sar</taxon>
        <taxon>Stramenopiles</taxon>
        <taxon>Oomycota</taxon>
        <taxon>Peronosporomycetes</taxon>
        <taxon>Peronosporales</taxon>
        <taxon>Peronosporaceae</taxon>
        <taxon>Hyaloperonospora</taxon>
    </lineage>
</organism>
<sequence>MDLLNAIEALEQLPHPGSEVKGTDQKHDFVMRHVLFVQEKLRDVWLRKYGERVKRIPCIPFEWVFSNVLRLLEEYPGGVTLAVMLTELAKSLEQKVARDADQEAGALCNTRKFRDIKDVEDLLAENEQEALQAKVVSYADHRMTIELTDVHDVVIHMYLHQRFRFCIDCLHEKLQMEPSRVATFPVQTGREFVLTNAKSLERKDAQRRAVGGKSSQASLALLPTSFLTFKLDEANALDRRLLADAISLAQVDQLVNGAQDTTAIQLLMVKAKVLDIGAIRPCQTLLYVQRQVILLGEVDDTSTRLPSGASPNTQRMTQRLHMMVLWDEQVALSRLFRVNDILTIVHPFVHVCEQRHAEIVHIQNEYSSHQQLMYFFEYGSATVLFCKPCRVSTTKCPPKASSDQFYDQSRVERPLSTLEDVKPGWSNFSLYAHVRSIRVSRGIPLLAAFFHAYYDDKTDHLMACTANARSPLPLDRTIMSKYNLVVQLQVTLASSDHLLTIEVTGDNALAALRLHPGHSIFINGLVSMDVRPHQVDHNMPSTGVVALCADWKAIFGHQSRFSNDCKLKVLNMIPGLMNAALDQFPIAPPVDTVTQHALSMIEMNVAGAGWLLPSSNNDGAVQRCAIDSTCERGHSTTCAHKYCFRPVEIVARAQPSPAGPPKWQCQFCHEVFARYQDTVQTFCELAVVLENGPSTDSIVVLCRGPTVESLLGMCAEDYTQLPLAHKRKTLEAVRGASIRLVISQCTPRHVSLLSSSSSPRMSRYHFQPHSTPRAPAGIHTATTSEWIITHRVDMVELVDTLAATPHGLSPLHDRV</sequence>
<evidence type="ECO:0008006" key="6">
    <source>
        <dbReference type="Google" id="ProtNLM"/>
    </source>
</evidence>
<dbReference type="AlphaFoldDB" id="A0AAV0U325"/>
<dbReference type="PANTHER" id="PTHR36033:SF1">
    <property type="entry name" value="NUCLEIC ACID-BINDING PROTEINS SUPERFAMILY"/>
    <property type="match status" value="1"/>
</dbReference>
<evidence type="ECO:0000259" key="1">
    <source>
        <dbReference type="Pfam" id="PF17244"/>
    </source>
</evidence>
<evidence type="ECO:0000313" key="4">
    <source>
        <dbReference type="EMBL" id="CAI5729407.1"/>
    </source>
</evidence>
<dbReference type="Proteomes" id="UP001162031">
    <property type="component" value="Unassembled WGS sequence"/>
</dbReference>
<feature type="domain" description="Cell division control protein 24 OB" evidence="2">
    <location>
        <begin position="152"/>
        <end position="299"/>
    </location>
</feature>
<dbReference type="Pfam" id="PF17245">
    <property type="entry name" value="CDC24_OB2"/>
    <property type="match status" value="1"/>
</dbReference>
<evidence type="ECO:0000313" key="5">
    <source>
        <dbReference type="Proteomes" id="UP001162031"/>
    </source>
</evidence>
<dbReference type="InterPro" id="IPR035201">
    <property type="entry name" value="Cdc24_OB1"/>
</dbReference>